<dbReference type="EMBL" id="FRAH01000052">
    <property type="protein sequence ID" value="SHK90617.1"/>
    <property type="molecule type" value="Genomic_DNA"/>
</dbReference>
<organism evidence="2 3">
    <name type="scientific">Anaerotignum lactatifermentans DSM 14214</name>
    <dbReference type="NCBI Taxonomy" id="1121323"/>
    <lineage>
        <taxon>Bacteria</taxon>
        <taxon>Bacillati</taxon>
        <taxon>Bacillota</taxon>
        <taxon>Clostridia</taxon>
        <taxon>Lachnospirales</taxon>
        <taxon>Anaerotignaceae</taxon>
        <taxon>Anaerotignum</taxon>
    </lineage>
</organism>
<evidence type="ECO:0000313" key="3">
    <source>
        <dbReference type="Proteomes" id="UP000183975"/>
    </source>
</evidence>
<accession>A0A1M6WA97</accession>
<reference evidence="2 3" key="1">
    <citation type="submission" date="2016-11" db="EMBL/GenBank/DDBJ databases">
        <authorList>
            <person name="Jaros S."/>
            <person name="Januszkiewicz K."/>
            <person name="Wedrychowicz H."/>
        </authorList>
    </citation>
    <scope>NUCLEOTIDE SEQUENCE [LARGE SCALE GENOMIC DNA]</scope>
    <source>
        <strain evidence="2 3">DSM 14214</strain>
    </source>
</reference>
<sequence length="226" mass="24440">MLFAFVYTNNAISERNEAIMKFKKISIGACILALVLIAGATTAFAATATNDNGSHISRSDAVLIDVDGNFQKVDVTGEVDSSDVHFISDCNLQMVDVTNETNSSDVWFISNYNGLTLVEVQNDNSKNILDDTGDSFISLAKDAPVTLGVGSWKQGDTFVLECKNEGSNAIKINIRNTSSGENWPYTLETGTGSITFTAPYDGEFEITVENLSDTDANLSISYTLTR</sequence>
<evidence type="ECO:0000256" key="1">
    <source>
        <dbReference type="SAM" id="SignalP"/>
    </source>
</evidence>
<name>A0A1M6WA97_9FIRM</name>
<keyword evidence="1" id="KW-0732">Signal</keyword>
<dbReference type="AlphaFoldDB" id="A0A1M6WA97"/>
<dbReference type="Proteomes" id="UP000183975">
    <property type="component" value="Unassembled WGS sequence"/>
</dbReference>
<gene>
    <name evidence="2" type="ORF">SAMN02745138_02549</name>
</gene>
<dbReference type="OrthoDB" id="2666283at2"/>
<proteinExistence type="predicted"/>
<protein>
    <submittedName>
        <fullName evidence="2">Uncharacterized protein</fullName>
    </submittedName>
</protein>
<keyword evidence="3" id="KW-1185">Reference proteome</keyword>
<feature type="chain" id="PRO_5013336953" evidence="1">
    <location>
        <begin position="46"/>
        <end position="226"/>
    </location>
</feature>
<feature type="signal peptide" evidence="1">
    <location>
        <begin position="1"/>
        <end position="45"/>
    </location>
</feature>
<evidence type="ECO:0000313" key="2">
    <source>
        <dbReference type="EMBL" id="SHK90617.1"/>
    </source>
</evidence>